<organism evidence="10">
    <name type="scientific">Rodentolepis nana</name>
    <name type="common">Dwarf tapeworm</name>
    <name type="synonym">Hymenolepis nana</name>
    <dbReference type="NCBI Taxonomy" id="102285"/>
    <lineage>
        <taxon>Eukaryota</taxon>
        <taxon>Metazoa</taxon>
        <taxon>Spiralia</taxon>
        <taxon>Lophotrochozoa</taxon>
        <taxon>Platyhelminthes</taxon>
        <taxon>Cestoda</taxon>
        <taxon>Eucestoda</taxon>
        <taxon>Cyclophyllidea</taxon>
        <taxon>Hymenolepididae</taxon>
        <taxon>Rodentolepis</taxon>
    </lineage>
</organism>
<dbReference type="InterPro" id="IPR001478">
    <property type="entry name" value="PDZ"/>
</dbReference>
<evidence type="ECO:0000313" key="9">
    <source>
        <dbReference type="Proteomes" id="UP000278807"/>
    </source>
</evidence>
<dbReference type="SUPFAM" id="SSF50156">
    <property type="entry name" value="PDZ domain-like"/>
    <property type="match status" value="3"/>
</dbReference>
<comment type="subcellular location">
    <subcellularLocation>
        <location evidence="1">Membrane</location>
        <topology evidence="1">Peripheral membrane protein</topology>
    </subcellularLocation>
</comment>
<dbReference type="PROSITE" id="PS00856">
    <property type="entry name" value="GUANYLATE_KINASE_1"/>
    <property type="match status" value="1"/>
</dbReference>
<proteinExistence type="predicted"/>
<dbReference type="InterPro" id="IPR036020">
    <property type="entry name" value="WW_dom_sf"/>
</dbReference>
<sequence length="677" mass="72233">MSLASAGIFNTSSTKGPTPSKGKSSSWDANIYEVLLSASSLEKSLPFPIEGGSDEGLFCTVGKNIIPSQLIYHPIISSPTPNSPKKSPSILRPGDIILEIGDYHISGFTHLDAVRLCETIFYSSKNGDRPRVLLKLISPSALPTGDAHLNRFLGAQFEVGTPEFLLQEVTRNNIYQRVVPCTTREPRPEERDGVDYQFLEVERFIALEKSGHLLESGMYKGNHYGTPRPDANASALNLTTISEGAENTFKEGMTENGSSSITTSDTNNRNSTISAESANAKEAQQQPYSTQVQQSPSGQGLSYIPLPTGWEMIEHPEYGLFYVDHIHQKTQYEPPTQADFEESARLQATITGSYNSAASSTSAENHPNGNGSIRSSNGGCPEVAGSVSSGSDRFTDDVAQIKGPLVTAVLVKGPKGFGFTIIGGSSPGHPGFLQVILLLLQKHLMKVRLGVKNVIPGGPAAQDGTLGVGNVIVSANGVSVLGYSHDQIVALFQSIPVGGTVSLTVSQRYSLAPNGNPLEVKKPQVSSIVQSVKPGNKEPSVPFAPPDLCIRRLNTSPTISQLSGEEAEGEGMMTSGSRSKSGAGCGAVVMVPVSVIKQPNGFGFTLADQIGGQRVKEVLEPTGLRVGDIILEVNDKWVKDLTHIEVVQVLKACPVGKTTKFLIQRGELVLTIVQDEN</sequence>
<dbReference type="Proteomes" id="UP000278807">
    <property type="component" value="Unassembled WGS sequence"/>
</dbReference>
<dbReference type="InterPro" id="IPR020590">
    <property type="entry name" value="Guanylate_kinase_CS"/>
</dbReference>
<protein>
    <submittedName>
        <fullName evidence="10">Membrane-associated guanylate kinase, WW and PDZ domain-containing protein 3</fullName>
    </submittedName>
</protein>
<evidence type="ECO:0000313" key="10">
    <source>
        <dbReference type="WBParaSite" id="HNAJ_0000772801-mRNA-1"/>
    </source>
</evidence>
<evidence type="ECO:0000256" key="2">
    <source>
        <dbReference type="ARBA" id="ARBA00022737"/>
    </source>
</evidence>
<feature type="region of interest" description="Disordered" evidence="4">
    <location>
        <begin position="247"/>
        <end position="300"/>
    </location>
</feature>
<dbReference type="SMART" id="SM00228">
    <property type="entry name" value="PDZ"/>
    <property type="match status" value="3"/>
</dbReference>
<feature type="compositionally biased region" description="Polar residues" evidence="4">
    <location>
        <begin position="255"/>
        <end position="277"/>
    </location>
</feature>
<evidence type="ECO:0000256" key="4">
    <source>
        <dbReference type="SAM" id="MobiDB-lite"/>
    </source>
</evidence>
<keyword evidence="3" id="KW-0472">Membrane</keyword>
<dbReference type="SUPFAM" id="SSF51045">
    <property type="entry name" value="WW domain"/>
    <property type="match status" value="1"/>
</dbReference>
<dbReference type="GO" id="GO:0007165">
    <property type="term" value="P:signal transduction"/>
    <property type="evidence" value="ECO:0007669"/>
    <property type="project" value="TreeGrafter"/>
</dbReference>
<dbReference type="Pfam" id="PF00397">
    <property type="entry name" value="WW"/>
    <property type="match status" value="1"/>
</dbReference>
<dbReference type="FunFam" id="2.30.42.10:FF:000005">
    <property type="entry name" value="Membrane associated guanylate kinase, WW and PDZ domain containing 1"/>
    <property type="match status" value="1"/>
</dbReference>
<feature type="region of interest" description="Disordered" evidence="4">
    <location>
        <begin position="353"/>
        <end position="389"/>
    </location>
</feature>
<feature type="domain" description="PDZ" evidence="7">
    <location>
        <begin position="33"/>
        <end position="116"/>
    </location>
</feature>
<feature type="compositionally biased region" description="Low complexity" evidence="4">
    <location>
        <begin position="368"/>
        <end position="379"/>
    </location>
</feature>
<dbReference type="GO" id="GO:0005737">
    <property type="term" value="C:cytoplasm"/>
    <property type="evidence" value="ECO:0007669"/>
    <property type="project" value="TreeGrafter"/>
</dbReference>
<evidence type="ECO:0000259" key="6">
    <source>
        <dbReference type="PROSITE" id="PS50052"/>
    </source>
</evidence>
<evidence type="ECO:0000256" key="3">
    <source>
        <dbReference type="ARBA" id="ARBA00023136"/>
    </source>
</evidence>
<evidence type="ECO:0000259" key="7">
    <source>
        <dbReference type="PROSITE" id="PS50106"/>
    </source>
</evidence>
<dbReference type="EMBL" id="UZAE01012115">
    <property type="protein sequence ID" value="VDO03584.1"/>
    <property type="molecule type" value="Genomic_DNA"/>
</dbReference>
<dbReference type="Gene3D" id="2.20.70.10">
    <property type="match status" value="1"/>
</dbReference>
<dbReference type="SMART" id="SM00456">
    <property type="entry name" value="WW"/>
    <property type="match status" value="1"/>
</dbReference>
<dbReference type="STRING" id="102285.A0A158QHN8"/>
<dbReference type="InterPro" id="IPR027417">
    <property type="entry name" value="P-loop_NTPase"/>
</dbReference>
<feature type="domain" description="PDZ" evidence="7">
    <location>
        <begin position="592"/>
        <end position="651"/>
    </location>
</feature>
<dbReference type="PROSITE" id="PS50020">
    <property type="entry name" value="WW_DOMAIN_2"/>
    <property type="match status" value="1"/>
</dbReference>
<dbReference type="GO" id="GO:0016020">
    <property type="term" value="C:membrane"/>
    <property type="evidence" value="ECO:0007669"/>
    <property type="project" value="UniProtKB-SubCell"/>
</dbReference>
<reference evidence="10" key="1">
    <citation type="submission" date="2016-04" db="UniProtKB">
        <authorList>
            <consortium name="WormBaseParasite"/>
        </authorList>
    </citation>
    <scope>IDENTIFICATION</scope>
</reference>
<feature type="region of interest" description="Disordered" evidence="4">
    <location>
        <begin position="1"/>
        <end position="25"/>
    </location>
</feature>
<dbReference type="SUPFAM" id="SSF52540">
    <property type="entry name" value="P-loop containing nucleoside triphosphate hydrolases"/>
    <property type="match status" value="1"/>
</dbReference>
<evidence type="ECO:0000313" key="8">
    <source>
        <dbReference type="EMBL" id="VDO03584.1"/>
    </source>
</evidence>
<feature type="compositionally biased region" description="Low complexity" evidence="4">
    <location>
        <begin position="11"/>
        <end position="25"/>
    </location>
</feature>
<dbReference type="Pfam" id="PF00625">
    <property type="entry name" value="Guanylate_kin"/>
    <property type="match status" value="1"/>
</dbReference>
<dbReference type="PANTHER" id="PTHR10316">
    <property type="entry name" value="MEMBRANE ASSOCIATED GUANYLATE KINASE-RELATED"/>
    <property type="match status" value="1"/>
</dbReference>
<keyword evidence="2" id="KW-0677">Repeat</keyword>
<dbReference type="CDD" id="cd00201">
    <property type="entry name" value="WW"/>
    <property type="match status" value="1"/>
</dbReference>
<gene>
    <name evidence="8" type="ORF">HNAJ_LOCUS7724</name>
</gene>
<evidence type="ECO:0000256" key="1">
    <source>
        <dbReference type="ARBA" id="ARBA00004170"/>
    </source>
</evidence>
<reference evidence="8 9" key="2">
    <citation type="submission" date="2018-11" db="EMBL/GenBank/DDBJ databases">
        <authorList>
            <consortium name="Pathogen Informatics"/>
        </authorList>
    </citation>
    <scope>NUCLEOTIDE SEQUENCE [LARGE SCALE GENOMIC DNA]</scope>
</reference>
<dbReference type="PROSITE" id="PS50106">
    <property type="entry name" value="PDZ"/>
    <property type="match status" value="3"/>
</dbReference>
<feature type="domain" description="WW" evidence="5">
    <location>
        <begin position="304"/>
        <end position="337"/>
    </location>
</feature>
<keyword evidence="9" id="KW-1185">Reference proteome</keyword>
<dbReference type="WBParaSite" id="HNAJ_0000772801-mRNA-1">
    <property type="protein sequence ID" value="HNAJ_0000772801-mRNA-1"/>
    <property type="gene ID" value="HNAJ_0000772801"/>
</dbReference>
<dbReference type="PANTHER" id="PTHR10316:SF40">
    <property type="entry name" value="LD27118P"/>
    <property type="match status" value="1"/>
</dbReference>
<dbReference type="Pfam" id="PF00595">
    <property type="entry name" value="PDZ"/>
    <property type="match status" value="3"/>
</dbReference>
<dbReference type="SMART" id="SM00072">
    <property type="entry name" value="GuKc"/>
    <property type="match status" value="1"/>
</dbReference>
<name>A0A158QHN8_RODNA</name>
<dbReference type="InterPro" id="IPR001202">
    <property type="entry name" value="WW_dom"/>
</dbReference>
<accession>A0A158QHN8</accession>
<feature type="domain" description="PDZ" evidence="7">
    <location>
        <begin position="407"/>
        <end position="494"/>
    </location>
</feature>
<dbReference type="PROSITE" id="PS50052">
    <property type="entry name" value="GUANYLATE_KINASE_2"/>
    <property type="match status" value="1"/>
</dbReference>
<dbReference type="InterPro" id="IPR008144">
    <property type="entry name" value="Guanylate_kin-like_dom"/>
</dbReference>
<feature type="compositionally biased region" description="Low complexity" evidence="4">
    <location>
        <begin position="284"/>
        <end position="297"/>
    </location>
</feature>
<dbReference type="AlphaFoldDB" id="A0A158QHN8"/>
<evidence type="ECO:0000259" key="5">
    <source>
        <dbReference type="PROSITE" id="PS50020"/>
    </source>
</evidence>
<dbReference type="OrthoDB" id="66881at2759"/>
<dbReference type="InterPro" id="IPR036034">
    <property type="entry name" value="PDZ_sf"/>
</dbReference>
<feature type="domain" description="Guanylate kinase-like" evidence="6">
    <location>
        <begin position="131"/>
        <end position="226"/>
    </location>
</feature>
<dbReference type="InterPro" id="IPR008145">
    <property type="entry name" value="GK/Ca_channel_bsu"/>
</dbReference>
<dbReference type="Gene3D" id="2.30.42.10">
    <property type="match status" value="3"/>
</dbReference>
<dbReference type="Gene3D" id="3.30.63.10">
    <property type="entry name" value="Guanylate Kinase phosphate binding domain"/>
    <property type="match status" value="1"/>
</dbReference>
<feature type="compositionally biased region" description="Polar residues" evidence="4">
    <location>
        <begin position="353"/>
        <end position="367"/>
    </location>
</feature>
<dbReference type="PROSITE" id="PS01159">
    <property type="entry name" value="WW_DOMAIN_1"/>
    <property type="match status" value="1"/>
</dbReference>